<feature type="compositionally biased region" description="Polar residues" evidence="1">
    <location>
        <begin position="64"/>
        <end position="75"/>
    </location>
</feature>
<dbReference type="InParanoid" id="Q5B3D4"/>
<evidence type="ECO:0000313" key="2">
    <source>
        <dbReference type="EMBL" id="CBF76419.1"/>
    </source>
</evidence>
<evidence type="ECO:0000313" key="3">
    <source>
        <dbReference type="Proteomes" id="UP000000560"/>
    </source>
</evidence>
<name>Q5B3D4_EMENI</name>
<proteinExistence type="predicted"/>
<feature type="compositionally biased region" description="Basic and acidic residues" evidence="1">
    <location>
        <begin position="88"/>
        <end position="98"/>
    </location>
</feature>
<accession>Q5B3D4</accession>
<feature type="compositionally biased region" description="Basic and acidic residues" evidence="1">
    <location>
        <begin position="110"/>
        <end position="147"/>
    </location>
</feature>
<feature type="region of interest" description="Disordered" evidence="1">
    <location>
        <begin position="31"/>
        <end position="162"/>
    </location>
</feature>
<feature type="compositionally biased region" description="Basic and acidic residues" evidence="1">
    <location>
        <begin position="43"/>
        <end position="55"/>
    </location>
</feature>
<dbReference type="eggNOG" id="ENOG502TBZ7">
    <property type="taxonomic scope" value="Eukaryota"/>
</dbReference>
<dbReference type="AlphaFoldDB" id="Q5B3D4"/>
<accession>C8V926</accession>
<dbReference type="EMBL" id="BN001303">
    <property type="protein sequence ID" value="CBF76419.1"/>
    <property type="molecule type" value="Genomic_DNA"/>
</dbReference>
<dbReference type="HOGENOM" id="CLU_125094_0_0_1"/>
<reference evidence="3" key="1">
    <citation type="journal article" date="2005" name="Nature">
        <title>Sequencing of Aspergillus nidulans and comparative analysis with A. fumigatus and A. oryzae.</title>
        <authorList>
            <person name="Galagan J.E."/>
            <person name="Calvo S.E."/>
            <person name="Cuomo C."/>
            <person name="Ma L.J."/>
            <person name="Wortman J.R."/>
            <person name="Batzoglou S."/>
            <person name="Lee S.I."/>
            <person name="Basturkmen M."/>
            <person name="Spevak C.C."/>
            <person name="Clutterbuck J."/>
            <person name="Kapitonov V."/>
            <person name="Jurka J."/>
            <person name="Scazzocchio C."/>
            <person name="Farman M."/>
            <person name="Butler J."/>
            <person name="Purcell S."/>
            <person name="Harris S."/>
            <person name="Braus G.H."/>
            <person name="Draht O."/>
            <person name="Busch S."/>
            <person name="D'Enfert C."/>
            <person name="Bouchier C."/>
            <person name="Goldman G.H."/>
            <person name="Bell-Pedersen D."/>
            <person name="Griffiths-Jones S."/>
            <person name="Doonan J.H."/>
            <person name="Yu J."/>
            <person name="Vienken K."/>
            <person name="Pain A."/>
            <person name="Freitag M."/>
            <person name="Selker E.U."/>
            <person name="Archer D.B."/>
            <person name="Penalva M.A."/>
            <person name="Oakley B.R."/>
            <person name="Momany M."/>
            <person name="Tanaka T."/>
            <person name="Kumagai T."/>
            <person name="Asai K."/>
            <person name="Machida M."/>
            <person name="Nierman W.C."/>
            <person name="Denning D.W."/>
            <person name="Caddick M."/>
            <person name="Hynes M."/>
            <person name="Paoletti M."/>
            <person name="Fischer R."/>
            <person name="Miller B."/>
            <person name="Dyer P."/>
            <person name="Sachs M.S."/>
            <person name="Osmani S.A."/>
            <person name="Birren B.W."/>
        </authorList>
    </citation>
    <scope>NUCLEOTIDE SEQUENCE [LARGE SCALE GENOMIC DNA]</scope>
    <source>
        <strain evidence="3">FGSC A4 / ATCC 38163 / CBS 112.46 / NRRL 194 / M139</strain>
    </source>
</reference>
<dbReference type="KEGG" id="ani:ANIA_04946"/>
<sequence>MTSLLRYSRSIRAVNPRTSRFPVFLQQRFYGQSTYGDGETNPGEDRNAPTRDMEHPGAPPPNVSKENSTKSQPSYKQDESRSGVLEEDIPKKQSDKARPVINDGRQTSNVKEDGNTKSDVPEDVKKHNEEIDQRHDKPYNRIDDGGKVGKGFWGKLDGAEGY</sequence>
<evidence type="ECO:0000256" key="1">
    <source>
        <dbReference type="SAM" id="MobiDB-lite"/>
    </source>
</evidence>
<dbReference type="Proteomes" id="UP000000560">
    <property type="component" value="Chromosome III"/>
</dbReference>
<protein>
    <submittedName>
        <fullName evidence="2">Conserved serine-rich protein (AFU_orthologue AFUA_3G10410)</fullName>
    </submittedName>
</protein>
<keyword evidence="3" id="KW-1185">Reference proteome</keyword>
<gene>
    <name evidence="2" type="ORF">ANIA_04946</name>
</gene>
<dbReference type="GeneID" id="2872745"/>
<dbReference type="RefSeq" id="XP_662550.1">
    <property type="nucleotide sequence ID" value="XM_657458.1"/>
</dbReference>
<dbReference type="OrthoDB" id="5334244at2759"/>
<dbReference type="VEuPathDB" id="FungiDB:AN4946"/>
<dbReference type="OMA" id="NQPTRDI"/>
<organism evidence="2 3">
    <name type="scientific">Emericella nidulans (strain FGSC A4 / ATCC 38163 / CBS 112.46 / NRRL 194 / M139)</name>
    <name type="common">Aspergillus nidulans</name>
    <dbReference type="NCBI Taxonomy" id="227321"/>
    <lineage>
        <taxon>Eukaryota</taxon>
        <taxon>Fungi</taxon>
        <taxon>Dikarya</taxon>
        <taxon>Ascomycota</taxon>
        <taxon>Pezizomycotina</taxon>
        <taxon>Eurotiomycetes</taxon>
        <taxon>Eurotiomycetidae</taxon>
        <taxon>Eurotiales</taxon>
        <taxon>Aspergillaceae</taxon>
        <taxon>Aspergillus</taxon>
        <taxon>Aspergillus subgen. Nidulantes</taxon>
    </lineage>
</organism>
<reference evidence="3" key="2">
    <citation type="journal article" date="2009" name="Fungal Genet. Biol.">
        <title>The 2008 update of the Aspergillus nidulans genome annotation: a community effort.</title>
        <authorList>
            <person name="Wortman J.R."/>
            <person name="Gilsenan J.M."/>
            <person name="Joardar V."/>
            <person name="Deegan J."/>
            <person name="Clutterbuck J."/>
            <person name="Andersen M.R."/>
            <person name="Archer D."/>
            <person name="Bencina M."/>
            <person name="Braus G."/>
            <person name="Coutinho P."/>
            <person name="von Dohren H."/>
            <person name="Doonan J."/>
            <person name="Driessen A.J."/>
            <person name="Durek P."/>
            <person name="Espeso E."/>
            <person name="Fekete E."/>
            <person name="Flipphi M."/>
            <person name="Estrada C.G."/>
            <person name="Geysens S."/>
            <person name="Goldman G."/>
            <person name="de Groot P.W."/>
            <person name="Hansen K."/>
            <person name="Harris S.D."/>
            <person name="Heinekamp T."/>
            <person name="Helmstaedt K."/>
            <person name="Henrissat B."/>
            <person name="Hofmann G."/>
            <person name="Homan T."/>
            <person name="Horio T."/>
            <person name="Horiuchi H."/>
            <person name="James S."/>
            <person name="Jones M."/>
            <person name="Karaffa L."/>
            <person name="Karanyi Z."/>
            <person name="Kato M."/>
            <person name="Keller N."/>
            <person name="Kelly D.E."/>
            <person name="Kiel J.A."/>
            <person name="Kim J.M."/>
            <person name="van der Klei I.J."/>
            <person name="Klis F.M."/>
            <person name="Kovalchuk A."/>
            <person name="Krasevec N."/>
            <person name="Kubicek C.P."/>
            <person name="Liu B."/>
            <person name="Maccabe A."/>
            <person name="Meyer V."/>
            <person name="Mirabito P."/>
            <person name="Miskei M."/>
            <person name="Mos M."/>
            <person name="Mullins J."/>
            <person name="Nelson D.R."/>
            <person name="Nielsen J."/>
            <person name="Oakley B.R."/>
            <person name="Osmani S.A."/>
            <person name="Pakula T."/>
            <person name="Paszewski A."/>
            <person name="Paulsen I."/>
            <person name="Pilsyk S."/>
            <person name="Pocsi I."/>
            <person name="Punt P.J."/>
            <person name="Ram A.F."/>
            <person name="Ren Q."/>
            <person name="Robellet X."/>
            <person name="Robson G."/>
            <person name="Seiboth B."/>
            <person name="van Solingen P."/>
            <person name="Specht T."/>
            <person name="Sun J."/>
            <person name="Taheri-Talesh N."/>
            <person name="Takeshita N."/>
            <person name="Ussery D."/>
            <person name="vanKuyk P.A."/>
            <person name="Visser H."/>
            <person name="van de Vondervoort P.J."/>
            <person name="de Vries R.P."/>
            <person name="Walton J."/>
            <person name="Xiang X."/>
            <person name="Xiong Y."/>
            <person name="Zeng A.P."/>
            <person name="Brandt B.W."/>
            <person name="Cornell M.J."/>
            <person name="van den Hondel C.A."/>
            <person name="Visser J."/>
            <person name="Oliver S.G."/>
            <person name="Turner G."/>
        </authorList>
    </citation>
    <scope>GENOME REANNOTATION</scope>
    <source>
        <strain evidence="3">FGSC A4 / ATCC 38163 / CBS 112.46 / NRRL 194 / M139</strain>
    </source>
</reference>